<keyword evidence="2" id="KW-0963">Cytoplasm</keyword>
<dbReference type="InterPro" id="IPR032405">
    <property type="entry name" value="Kinesin_assoc"/>
</dbReference>
<dbReference type="GO" id="GO:0003777">
    <property type="term" value="F:microtubule motor activity"/>
    <property type="evidence" value="ECO:0007669"/>
    <property type="project" value="InterPro"/>
</dbReference>
<evidence type="ECO:0000313" key="15">
    <source>
        <dbReference type="Ensembl" id="ENSCCRP00000060098.2"/>
    </source>
</evidence>
<dbReference type="Gene3D" id="2.60.200.20">
    <property type="match status" value="1"/>
</dbReference>
<dbReference type="Pfam" id="PF00498">
    <property type="entry name" value="FHA"/>
    <property type="match status" value="1"/>
</dbReference>
<sequence>MTIFCLNIKKKNLIYFYDGKTFAYDYCFWSMDESETEKFAGQDVVFQCLGESLLHNAFQGYNACIFAYGQTGSGKSYTMMGSVDQPGLIPRLCSSLFERTVQHQREGESFTVEVSYMEIYNEKVRDLLDPKGSRQALRVREHKVLGPYVDGLSRLAVEGYKDIESLMSEGNKSRTVAATNMNEESSRSHAVFKIILTHTLKDLQSGTSGEKVSKLSLVDLAGSERAAKTGAAGERLKEGSNINKSLTTLGLVISALADQGAGKNKNKFVPYRDSVLTWLLKDSLGGNSRTAMVATISPAADNYDETLSTLRYADRAKSIVNHAVVNEDPNARIIRELREEVEKLRDQLTQAESMKAPELKERLEESEKLIQEMTVTWEEKLRKTEEIAQERQKQLESLGISLQSSGIKVGEDKCFLINLNADPALNELLVYYLKEHTKVGSADSQDIQLCGMGIQAEHCVINITPEGAVFLNPYRNSRTCVNGSPVTSRQQLHHGDRILWGNNHFFRINLPKRRLRCEEEEGEGGNMKNSNSSEQLDGEGDTASEVSSEVSFSYEFAQTEVMMKALGSNDPMQAVLQSLERQHEEEKQTALERQRLMYEQELQQLRKQLTPDRQSIQGGMSSSPSAQHRLRQWSEEREVVLTRSLRKLREQIVRANLLVQEANFIAEELDKRTEYRVTLQIPAANLNANRKRDAVLSEPAIQVRRKGKGKQIWALEKMENRLVDMRELYQEWKDFDEDNPVMRSYFKRADPFFDEQVNHSLIGVANVFLSCLFYDVKLQYAVPIINQKGEVAGRLHVEVMRMGGGFDDSVAGGDDSDGSPDGDVQERKLVCMIKILQANGLPQYLSNFVFCQYSFWDQAEPIIVAPEVDPSASFSSSKDPHCMVVFDSCKEHAVTVTEEFIEYLTEGAVAIEVYGHRQADPGRNPALWDLSIIQAKTRTLRDRWSEVTRKLEMWVQILELNENGEYMPVEVVPARDVRTGGIFQLKQGQSRRIQVEVRSVQDSGTMPLIAEIILGVSIGCVEIRQVRMAKNNEPEEGDEMDSYQERDLERLRRQCLTALTKRQEYLDQHLQTLVSKADKSEDDVEREAQLLEWRLTLTEERNAVMVPSAGSGIPGAPAEWVPVPGMETHIPVLFLDLSAYDFSSQDNLDVPEAGGWDAMLSSEDEDEFFDLQIVKHYDGEVKAEASWDSTVHECPQLSRGAAPDQRVYLIVRTVVQLSHPAEMQLVLRKRICVNLTGRQGFAHNFLRRMSTRSTIPGCGVTFEVVSNIPGDSQSSEDREMLARVAASAENPKSSDNEAAIEKYLRSVLAVENILTLDRLRQEVAVKEHLAGKGKGSRRSLSSPSVHRLSGSRQDLSLNSVKTLPRPSRPPTPPTQNQDPEQGFSGLAASYISPVKALVPQMPKLLKSLFPVRDDKKDLRPSPHSQQVWSHFWSAAVMGKSPASDRHSDGPDAPSSVHDPHDLPLSPISESSSGYFSTSVSTATLSDVSIACGDLTPTPNSQAGPVASRHDKEDCLPTPVNASVAPVEAGLRSDRPRKEEDTQAAHRNGVTNSQQEAQLNTIPPLVLSTSTDSPFSLQKVKANELRSFSNILGDGKATTTQVQQTNSLEKLEMTFKDEEPKELAWLKVGGRVTVGSSKSGTVRYIGPTHFSEGVWVGVELDTPSGKYDGSVEGHQYFQCNPGYGVLVRPDRLTRWEASKRHTENRRSGEFSQQLRGGAGTAIQKRENRKSWTS</sequence>
<feature type="domain" description="CAP-Gly" evidence="14">
    <location>
        <begin position="1645"/>
        <end position="1687"/>
    </location>
</feature>
<reference evidence="15" key="1">
    <citation type="submission" date="2025-08" db="UniProtKB">
        <authorList>
            <consortium name="Ensembl"/>
        </authorList>
    </citation>
    <scope>IDENTIFICATION</scope>
</reference>
<dbReference type="FunFam" id="3.40.850.10:FF:000010">
    <property type="entry name" value="Kinesin family member 13A"/>
    <property type="match status" value="1"/>
</dbReference>
<feature type="region of interest" description="Disordered" evidence="12">
    <location>
        <begin position="1328"/>
        <end position="1384"/>
    </location>
</feature>
<feature type="region of interest" description="Disordered" evidence="12">
    <location>
        <begin position="1269"/>
        <end position="1294"/>
    </location>
</feature>
<evidence type="ECO:0000256" key="1">
    <source>
        <dbReference type="ARBA" id="ARBA00004245"/>
    </source>
</evidence>
<comment type="similarity">
    <text evidence="10">Belongs to the TRAFAC class myosin-kinesin ATPase superfamily. Kinesin family.</text>
</comment>
<dbReference type="GO" id="GO:0005737">
    <property type="term" value="C:cytoplasm"/>
    <property type="evidence" value="ECO:0007669"/>
    <property type="project" value="UniProtKB-ARBA"/>
</dbReference>
<comment type="subcellular location">
    <subcellularLocation>
        <location evidence="1">Cytoplasm</location>
        <location evidence="1">Cytoskeleton</location>
    </subcellularLocation>
</comment>
<feature type="binding site" evidence="10">
    <location>
        <begin position="69"/>
        <end position="76"/>
    </location>
    <ligand>
        <name>ATP</name>
        <dbReference type="ChEBI" id="CHEBI:30616"/>
    </ligand>
</feature>
<dbReference type="GO" id="GO:0007018">
    <property type="term" value="P:microtubule-based movement"/>
    <property type="evidence" value="ECO:0007669"/>
    <property type="project" value="InterPro"/>
</dbReference>
<keyword evidence="6 10" id="KW-0067">ATP-binding</keyword>
<reference evidence="15" key="2">
    <citation type="submission" date="2025-09" db="UniProtKB">
        <authorList>
            <consortium name="Ensembl"/>
        </authorList>
    </citation>
    <scope>IDENTIFICATION</scope>
</reference>
<evidence type="ECO:0000256" key="4">
    <source>
        <dbReference type="ARBA" id="ARBA00022701"/>
    </source>
</evidence>
<dbReference type="GeneTree" id="ENSGT00940000155500"/>
<dbReference type="InterPro" id="IPR022140">
    <property type="entry name" value="Kinesin-like_KIF1-typ"/>
</dbReference>
<evidence type="ECO:0000256" key="5">
    <source>
        <dbReference type="ARBA" id="ARBA00022741"/>
    </source>
</evidence>
<evidence type="ECO:0000256" key="9">
    <source>
        <dbReference type="ARBA" id="ARBA00023212"/>
    </source>
</evidence>
<evidence type="ECO:0000256" key="7">
    <source>
        <dbReference type="ARBA" id="ARBA00023054"/>
    </source>
</evidence>
<dbReference type="CDD" id="cd22730">
    <property type="entry name" value="FHA_KIF13B"/>
    <property type="match status" value="1"/>
</dbReference>
<feature type="domain" description="Kinesin motor" evidence="13">
    <location>
        <begin position="1"/>
        <end position="319"/>
    </location>
</feature>
<feature type="compositionally biased region" description="Low complexity" evidence="12">
    <location>
        <begin position="1338"/>
        <end position="1352"/>
    </location>
</feature>
<dbReference type="GO" id="GO:0005524">
    <property type="term" value="F:ATP binding"/>
    <property type="evidence" value="ECO:0007669"/>
    <property type="project" value="UniProtKB-UniRule"/>
</dbReference>
<evidence type="ECO:0000256" key="10">
    <source>
        <dbReference type="PROSITE-ProRule" id="PRU00283"/>
    </source>
</evidence>
<dbReference type="PROSITE" id="PS00411">
    <property type="entry name" value="KINESIN_MOTOR_1"/>
    <property type="match status" value="1"/>
</dbReference>
<dbReference type="InterPro" id="IPR027417">
    <property type="entry name" value="P-loop_NTPase"/>
</dbReference>
<dbReference type="FunFam" id="2.60.200.20:FF:000002">
    <property type="entry name" value="Kinesin family member 13A"/>
    <property type="match status" value="1"/>
</dbReference>
<dbReference type="InterPro" id="IPR001752">
    <property type="entry name" value="Kinesin_motor_dom"/>
</dbReference>
<dbReference type="InterPro" id="IPR019821">
    <property type="entry name" value="Kinesin_motor_CS"/>
</dbReference>
<dbReference type="Pfam" id="PF16183">
    <property type="entry name" value="Kinesin_assoc"/>
    <property type="match status" value="1"/>
</dbReference>
<feature type="coiled-coil region" evidence="11">
    <location>
        <begin position="576"/>
        <end position="608"/>
    </location>
</feature>
<dbReference type="PROSITE" id="PS50245">
    <property type="entry name" value="CAP_GLY_2"/>
    <property type="match status" value="1"/>
</dbReference>
<evidence type="ECO:0000259" key="14">
    <source>
        <dbReference type="PROSITE" id="PS50245"/>
    </source>
</evidence>
<dbReference type="InterPro" id="IPR036859">
    <property type="entry name" value="CAP-Gly_dom_sf"/>
</dbReference>
<dbReference type="Gene3D" id="2.30.30.190">
    <property type="entry name" value="CAP Gly-rich-like domain"/>
    <property type="match status" value="1"/>
</dbReference>
<evidence type="ECO:0000256" key="11">
    <source>
        <dbReference type="SAM" id="Coils"/>
    </source>
</evidence>
<dbReference type="GO" id="GO:0008017">
    <property type="term" value="F:microtubule binding"/>
    <property type="evidence" value="ECO:0007669"/>
    <property type="project" value="InterPro"/>
</dbReference>
<keyword evidence="8 10" id="KW-0505">Motor protein</keyword>
<dbReference type="Pfam" id="PF12423">
    <property type="entry name" value="KIF1B"/>
    <property type="match status" value="1"/>
</dbReference>
<feature type="compositionally biased region" description="Basic and acidic residues" evidence="12">
    <location>
        <begin position="1697"/>
        <end position="1707"/>
    </location>
</feature>
<feature type="region of interest" description="Disordered" evidence="12">
    <location>
        <begin position="1439"/>
        <end position="1471"/>
    </location>
</feature>
<feature type="region of interest" description="Disordered" evidence="12">
    <location>
        <begin position="1697"/>
        <end position="1732"/>
    </location>
</feature>
<keyword evidence="16" id="KW-1185">Reference proteome</keyword>
<keyword evidence="9" id="KW-0206">Cytoskeleton</keyword>
<feature type="coiled-coil region" evidence="11">
    <location>
        <begin position="334"/>
        <end position="376"/>
    </location>
</feature>
<dbReference type="PANTHER" id="PTHR47117">
    <property type="entry name" value="STAR-RELATED LIPID TRANSFER PROTEIN 9"/>
    <property type="match status" value="1"/>
</dbReference>
<evidence type="ECO:0000259" key="13">
    <source>
        <dbReference type="PROSITE" id="PS50067"/>
    </source>
</evidence>
<feature type="compositionally biased region" description="Polar residues" evidence="12">
    <location>
        <begin position="1548"/>
        <end position="1557"/>
    </location>
</feature>
<feature type="region of interest" description="Disordered" evidence="12">
    <location>
        <begin position="1495"/>
        <end position="1557"/>
    </location>
</feature>
<dbReference type="SUPFAM" id="SSF49879">
    <property type="entry name" value="SMAD/FHA domain"/>
    <property type="match status" value="1"/>
</dbReference>
<dbReference type="PRINTS" id="PR00380">
    <property type="entry name" value="KINESINHEAVY"/>
</dbReference>
<dbReference type="Gene3D" id="6.10.250.2520">
    <property type="match status" value="1"/>
</dbReference>
<proteinExistence type="inferred from homology"/>
<keyword evidence="7 11" id="KW-0175">Coiled coil</keyword>
<dbReference type="SUPFAM" id="SSF52540">
    <property type="entry name" value="P-loop containing nucleoside triphosphate hydrolases"/>
    <property type="match status" value="1"/>
</dbReference>
<dbReference type="GO" id="GO:0005874">
    <property type="term" value="C:microtubule"/>
    <property type="evidence" value="ECO:0007669"/>
    <property type="project" value="UniProtKB-KW"/>
</dbReference>
<dbReference type="Pfam" id="PF00225">
    <property type="entry name" value="Kinesin"/>
    <property type="match status" value="1"/>
</dbReference>
<keyword evidence="5 10" id="KW-0547">Nucleotide-binding</keyword>
<dbReference type="Gene3D" id="3.40.850.10">
    <property type="entry name" value="Kinesin motor domain"/>
    <property type="match status" value="1"/>
</dbReference>
<dbReference type="SMART" id="SM01052">
    <property type="entry name" value="CAP_GLY"/>
    <property type="match status" value="1"/>
</dbReference>
<dbReference type="InterPro" id="IPR022164">
    <property type="entry name" value="Kinesin-like"/>
</dbReference>
<evidence type="ECO:0000256" key="6">
    <source>
        <dbReference type="ARBA" id="ARBA00022840"/>
    </source>
</evidence>
<feature type="compositionally biased region" description="Basic and acidic residues" evidence="12">
    <location>
        <begin position="1722"/>
        <end position="1732"/>
    </location>
</feature>
<dbReference type="GO" id="GO:0045184">
    <property type="term" value="P:establishment of protein localization"/>
    <property type="evidence" value="ECO:0007669"/>
    <property type="project" value="UniProtKB-ARBA"/>
</dbReference>
<feature type="compositionally biased region" description="Basic and acidic residues" evidence="12">
    <location>
        <begin position="1530"/>
        <end position="1543"/>
    </location>
</feature>
<evidence type="ECO:0000256" key="8">
    <source>
        <dbReference type="ARBA" id="ARBA00023175"/>
    </source>
</evidence>
<dbReference type="InterPro" id="IPR008984">
    <property type="entry name" value="SMAD_FHA_dom_sf"/>
</dbReference>
<keyword evidence="3" id="KW-0597">Phosphoprotein</keyword>
<evidence type="ECO:0000256" key="12">
    <source>
        <dbReference type="SAM" id="MobiDB-lite"/>
    </source>
</evidence>
<dbReference type="GO" id="GO:0048731">
    <property type="term" value="P:system development"/>
    <property type="evidence" value="ECO:0007669"/>
    <property type="project" value="UniProtKB-ARBA"/>
</dbReference>
<dbReference type="PROSITE" id="PS50067">
    <property type="entry name" value="KINESIN_MOTOR_2"/>
    <property type="match status" value="1"/>
</dbReference>
<evidence type="ECO:0000256" key="3">
    <source>
        <dbReference type="ARBA" id="ARBA00022553"/>
    </source>
</evidence>
<protein>
    <submittedName>
        <fullName evidence="15">Kinesin family member 13Ba</fullName>
    </submittedName>
</protein>
<dbReference type="Ensembl" id="ENSCCRT00000065193.2">
    <property type="protein sequence ID" value="ENSCCRP00000060098.2"/>
    <property type="gene ID" value="ENSCCRG00000032041.2"/>
</dbReference>
<organism evidence="15 16">
    <name type="scientific">Cyprinus carpio carpio</name>
    <dbReference type="NCBI Taxonomy" id="630221"/>
    <lineage>
        <taxon>Eukaryota</taxon>
        <taxon>Metazoa</taxon>
        <taxon>Chordata</taxon>
        <taxon>Craniata</taxon>
        <taxon>Vertebrata</taxon>
        <taxon>Euteleostomi</taxon>
        <taxon>Actinopterygii</taxon>
        <taxon>Neopterygii</taxon>
        <taxon>Teleostei</taxon>
        <taxon>Ostariophysi</taxon>
        <taxon>Cypriniformes</taxon>
        <taxon>Cyprinidae</taxon>
        <taxon>Cyprininae</taxon>
        <taxon>Cyprinus</taxon>
    </lineage>
</organism>
<dbReference type="InterPro" id="IPR036961">
    <property type="entry name" value="Kinesin_motor_dom_sf"/>
</dbReference>
<accession>A0A8C1DES7</accession>
<dbReference type="InterPro" id="IPR000253">
    <property type="entry name" value="FHA_dom"/>
</dbReference>
<dbReference type="SMART" id="SM00129">
    <property type="entry name" value="KISc"/>
    <property type="match status" value="1"/>
</dbReference>
<evidence type="ECO:0000313" key="16">
    <source>
        <dbReference type="Proteomes" id="UP001108240"/>
    </source>
</evidence>
<dbReference type="Pfam" id="PF12473">
    <property type="entry name" value="DUF3694"/>
    <property type="match status" value="1"/>
</dbReference>
<name>A0A8C1DES7_CYPCA</name>
<dbReference type="Pfam" id="PF01302">
    <property type="entry name" value="CAP_GLY"/>
    <property type="match status" value="1"/>
</dbReference>
<evidence type="ECO:0000256" key="2">
    <source>
        <dbReference type="ARBA" id="ARBA00022490"/>
    </source>
</evidence>
<dbReference type="Proteomes" id="UP001108240">
    <property type="component" value="Unplaced"/>
</dbReference>
<dbReference type="InterPro" id="IPR000938">
    <property type="entry name" value="CAP-Gly_domain"/>
</dbReference>
<keyword evidence="4" id="KW-0493">Microtubule</keyword>
<dbReference type="CDD" id="cd01365">
    <property type="entry name" value="KISc_KIF1A_KIF1B"/>
    <property type="match status" value="1"/>
</dbReference>
<dbReference type="SUPFAM" id="SSF74924">
    <property type="entry name" value="Cap-Gly domain"/>
    <property type="match status" value="1"/>
</dbReference>
<feature type="region of interest" description="Disordered" evidence="12">
    <location>
        <begin position="517"/>
        <end position="544"/>
    </location>
</feature>